<comment type="caution">
    <text evidence="5">The sequence shown here is derived from an EMBL/GenBank/DDBJ whole genome shotgun (WGS) entry which is preliminary data.</text>
</comment>
<evidence type="ECO:0000256" key="3">
    <source>
        <dbReference type="SAM" id="MobiDB-lite"/>
    </source>
</evidence>
<keyword evidence="1" id="KW-0547">Nucleotide-binding</keyword>
<proteinExistence type="predicted"/>
<feature type="domain" description="Cas10/Cmr2 second palm" evidence="4">
    <location>
        <begin position="216"/>
        <end position="357"/>
    </location>
</feature>
<dbReference type="InterPro" id="IPR043128">
    <property type="entry name" value="Rev_trsase/Diguanyl_cyclase"/>
</dbReference>
<keyword evidence="6" id="KW-1185">Reference proteome</keyword>
<evidence type="ECO:0000313" key="6">
    <source>
        <dbReference type="Proteomes" id="UP000569329"/>
    </source>
</evidence>
<keyword evidence="2" id="KW-0051">Antiviral defense</keyword>
<feature type="region of interest" description="Disordered" evidence="3">
    <location>
        <begin position="169"/>
        <end position="193"/>
    </location>
</feature>
<evidence type="ECO:0000256" key="1">
    <source>
        <dbReference type="ARBA" id="ARBA00022741"/>
    </source>
</evidence>
<dbReference type="AlphaFoldDB" id="A0A839E2Z7"/>
<protein>
    <recommendedName>
        <fullName evidence="4">Cas10/Cmr2 second palm domain-containing protein</fullName>
    </recommendedName>
</protein>
<organism evidence="5 6">
    <name type="scientific">Halosaccharopolyspora lacisalsi</name>
    <dbReference type="NCBI Taxonomy" id="1000566"/>
    <lineage>
        <taxon>Bacteria</taxon>
        <taxon>Bacillati</taxon>
        <taxon>Actinomycetota</taxon>
        <taxon>Actinomycetes</taxon>
        <taxon>Pseudonocardiales</taxon>
        <taxon>Pseudonocardiaceae</taxon>
        <taxon>Halosaccharopolyspora</taxon>
    </lineage>
</organism>
<sequence length="460" mass="50563">MADYLDIGVVRIQSWLTRTPVLRGRRGASAMISRATEREEIEKALALVEGLAEINEVAGQVDGVVSLQLLTGSKDGIRQVEEAVASHLRQHLPAASLQATYWRGETYLDARTGDPVAERDWPAPVAEWPPGRPCQWCRTWPATEVVGVGDDGQETALCADCLLRNDPRNSGRNTSRRRIPRAERELRKRLGDETAPLPDEFQVLARQGPNDDNTHLATLHADGNAIGKFIRQVRGKQRKSPGTSLNVAQLLDEATWQALVSAVQSVHQGREKLPVIPHLVGGDDVLVSVPVHDGWRFAEELQHSFDQHLQRFSSELATTLPSLSVGLVIHHETTPFSTVVELAESLLGKAKQEHRGDRAALAWQDITNEGPTPTGRPSVPHSALRQQWEALRELAGLTPSTRSRLAQLQRAVRKGEGGATEARDEHVGRRGLHSAVGPFVSGNAMDLLDALGMVRWWSQS</sequence>
<name>A0A839E2Z7_9PSEU</name>
<dbReference type="RefSeq" id="WP_182544491.1">
    <property type="nucleotide sequence ID" value="NZ_JACGWZ010000003.1"/>
</dbReference>
<dbReference type="Proteomes" id="UP000569329">
    <property type="component" value="Unassembled WGS sequence"/>
</dbReference>
<dbReference type="GO" id="GO:0051607">
    <property type="term" value="P:defense response to virus"/>
    <property type="evidence" value="ECO:0007669"/>
    <property type="project" value="UniProtKB-KW"/>
</dbReference>
<dbReference type="Gene3D" id="3.30.70.270">
    <property type="match status" value="1"/>
</dbReference>
<dbReference type="EMBL" id="JACGWZ010000003">
    <property type="protein sequence ID" value="MBA8825288.1"/>
    <property type="molecule type" value="Genomic_DNA"/>
</dbReference>
<reference evidence="5 6" key="1">
    <citation type="submission" date="2020-07" db="EMBL/GenBank/DDBJ databases">
        <title>Sequencing the genomes of 1000 actinobacteria strains.</title>
        <authorList>
            <person name="Klenk H.-P."/>
        </authorList>
    </citation>
    <scope>NUCLEOTIDE SEQUENCE [LARGE SCALE GENOMIC DNA]</scope>
    <source>
        <strain evidence="5 6">DSM 45975</strain>
    </source>
</reference>
<dbReference type="GO" id="GO:0000166">
    <property type="term" value="F:nucleotide binding"/>
    <property type="evidence" value="ECO:0007669"/>
    <property type="project" value="UniProtKB-KW"/>
</dbReference>
<gene>
    <name evidence="5" type="ORF">FHX42_002639</name>
</gene>
<evidence type="ECO:0000313" key="5">
    <source>
        <dbReference type="EMBL" id="MBA8825288.1"/>
    </source>
</evidence>
<evidence type="ECO:0000259" key="4">
    <source>
        <dbReference type="Pfam" id="PF22335"/>
    </source>
</evidence>
<dbReference type="InterPro" id="IPR054767">
    <property type="entry name" value="Cas10-Cmr2_palm2"/>
</dbReference>
<feature type="compositionally biased region" description="Basic and acidic residues" evidence="3">
    <location>
        <begin position="180"/>
        <end position="192"/>
    </location>
</feature>
<evidence type="ECO:0000256" key="2">
    <source>
        <dbReference type="ARBA" id="ARBA00023118"/>
    </source>
</evidence>
<accession>A0A839E2Z7</accession>
<dbReference type="Pfam" id="PF22335">
    <property type="entry name" value="Cas10-Cmr2_palm2"/>
    <property type="match status" value="1"/>
</dbReference>